<reference evidence="3" key="1">
    <citation type="submission" date="2020-10" db="EMBL/GenBank/DDBJ databases">
        <authorList>
            <person name="Gilroy R."/>
        </authorList>
    </citation>
    <scope>NUCLEOTIDE SEQUENCE</scope>
    <source>
        <strain evidence="3">CHK181-108</strain>
    </source>
</reference>
<dbReference type="AlphaFoldDB" id="A0A9D1KNB5"/>
<reference evidence="3" key="2">
    <citation type="journal article" date="2021" name="PeerJ">
        <title>Extensive microbial diversity within the chicken gut microbiome revealed by metagenomics and culture.</title>
        <authorList>
            <person name="Gilroy R."/>
            <person name="Ravi A."/>
            <person name="Getino M."/>
            <person name="Pursley I."/>
            <person name="Horton D.L."/>
            <person name="Alikhan N.F."/>
            <person name="Baker D."/>
            <person name="Gharbi K."/>
            <person name="Hall N."/>
            <person name="Watson M."/>
            <person name="Adriaenssens E.M."/>
            <person name="Foster-Nyarko E."/>
            <person name="Jarju S."/>
            <person name="Secka A."/>
            <person name="Antonio M."/>
            <person name="Oren A."/>
            <person name="Chaudhuri R.R."/>
            <person name="La Ragione R."/>
            <person name="Hildebrand F."/>
            <person name="Pallen M.J."/>
        </authorList>
    </citation>
    <scope>NUCLEOTIDE SEQUENCE</scope>
    <source>
        <strain evidence="3">CHK181-108</strain>
    </source>
</reference>
<evidence type="ECO:0000259" key="2">
    <source>
        <dbReference type="Pfam" id="PF07833"/>
    </source>
</evidence>
<feature type="signal peptide" evidence="1">
    <location>
        <begin position="1"/>
        <end position="23"/>
    </location>
</feature>
<gene>
    <name evidence="3" type="ORF">IAA60_00500</name>
</gene>
<dbReference type="Proteomes" id="UP000824165">
    <property type="component" value="Unassembled WGS sequence"/>
</dbReference>
<dbReference type="EMBL" id="DVLU01000004">
    <property type="protein sequence ID" value="HIT84363.1"/>
    <property type="molecule type" value="Genomic_DNA"/>
</dbReference>
<organism evidence="3 4">
    <name type="scientific">Candidatus Ornithomonoglobus intestinigallinarum</name>
    <dbReference type="NCBI Taxonomy" id="2840894"/>
    <lineage>
        <taxon>Bacteria</taxon>
        <taxon>Bacillati</taxon>
        <taxon>Bacillota</taxon>
        <taxon>Clostridia</taxon>
        <taxon>Candidatus Ornithomonoglobus</taxon>
    </lineage>
</organism>
<feature type="domain" description="Copper amine oxidase-like N-terminal" evidence="2">
    <location>
        <begin position="769"/>
        <end position="863"/>
    </location>
</feature>
<dbReference type="InterPro" id="IPR036582">
    <property type="entry name" value="Mao_N_sf"/>
</dbReference>
<evidence type="ECO:0000313" key="4">
    <source>
        <dbReference type="Proteomes" id="UP000824165"/>
    </source>
</evidence>
<dbReference type="SUPFAM" id="SSF55383">
    <property type="entry name" value="Copper amine oxidase, domain N"/>
    <property type="match status" value="1"/>
</dbReference>
<proteinExistence type="predicted"/>
<evidence type="ECO:0000256" key="1">
    <source>
        <dbReference type="SAM" id="SignalP"/>
    </source>
</evidence>
<feature type="chain" id="PRO_5038624612" evidence="1">
    <location>
        <begin position="24"/>
        <end position="864"/>
    </location>
</feature>
<accession>A0A9D1KNB5</accession>
<name>A0A9D1KNB5_9FIRM</name>
<sequence length="864" mass="97584">MKKRTVLALLLAFAAVFGIAASAAPRDVDPVPVRFEKHGGGQFLYCNNPEFVSESDLSTDENPNPVYMMKQEGLTPGKYSVFFCFYNWTPFDVEPDIEFVSDDAEITINSVGYCIPQGWDYWDCLGAWADYTGENIRTIDGLAQYVPYSGIELPQTFSLKNSTEWINKYIYNYDAVSPKVTFNMLVDFTIEKGTADVNFAALKSYDKIGDRSHHVKNAPQSPYKNDTAIKGIEPETLPVVEAGLDVTITSKINDGQNVPVRVYNQYFPSGNTYDYWMTNINPSRDAYRYSKECSTGSDMLEFEFRDSSKLSYYGSGVPRTQRNSVWNFDIYHHNTTEYESGCPSRSELYHTPNAPLPDRLDINDPPDLDYEFNLGNFGVTNRYRLNVKNSDTISRSLNYYIDASYSSCLAAIRDADGNLLNPYTLEPEDAYIQSKGINYTKKTDYLFSVMLSPGEEREYIIDITLPTNCYGGIVNGLTVDDEPLMKPAEIIGFPEKSELYEYYYNTWFDGYETMRCDGGDIYAYRNNSWKKLDLPQKTRELFGGILKDIRLTKTKSGYIARFAGYDQYGGNIADTSDKRTLYVLDDKLNCIKSSELPAYISGAVYADGVTYIQSDKIYETQNGVTLFESKLSSLPVTNGRSVVEKRLDGWYIKENGKTEFTKINFEYPDVSEIRASDGVYYAVRSLKNYDTDFNTGNWLSVSTDGVNYRDMTLPNSQFRFMRLDSVGGTLYAVGRNETYSRPKFDYEGGIKFLTPEGYLSLEYTLTEFDETTCVDLDYLAGALGADVYTADMPNGEKRVSVSLDGREVSFITGGHAFYAGGDSLFAYTAPFYDGSTVYVPLMNFAKSLGFTVEYDEASQTVTIN</sequence>
<keyword evidence="1" id="KW-0732">Signal</keyword>
<evidence type="ECO:0000313" key="3">
    <source>
        <dbReference type="EMBL" id="HIT84363.1"/>
    </source>
</evidence>
<dbReference type="InterPro" id="IPR012854">
    <property type="entry name" value="Cu_amine_oxidase-like_N"/>
</dbReference>
<dbReference type="Pfam" id="PF07833">
    <property type="entry name" value="Cu_amine_oxidN1"/>
    <property type="match status" value="1"/>
</dbReference>
<comment type="caution">
    <text evidence="3">The sequence shown here is derived from an EMBL/GenBank/DDBJ whole genome shotgun (WGS) entry which is preliminary data.</text>
</comment>
<protein>
    <submittedName>
        <fullName evidence="3">Copper amine oxidase N-terminal domain-containing protein</fullName>
    </submittedName>
</protein>